<feature type="compositionally biased region" description="Basic and acidic residues" evidence="1">
    <location>
        <begin position="92"/>
        <end position="141"/>
    </location>
</feature>
<feature type="compositionally biased region" description="Low complexity" evidence="1">
    <location>
        <begin position="619"/>
        <end position="630"/>
    </location>
</feature>
<keyword evidence="3" id="KW-1185">Reference proteome</keyword>
<feature type="compositionally biased region" description="Low complexity" evidence="1">
    <location>
        <begin position="16"/>
        <end position="31"/>
    </location>
</feature>
<feature type="compositionally biased region" description="Low complexity" evidence="1">
    <location>
        <begin position="513"/>
        <end position="525"/>
    </location>
</feature>
<sequence length="1334" mass="135866">MGKGPLQNQQAFLQTAMPAAPAACPASTSPSRQGGSGGGGRGGGGGSTATQMVNQNFELKRRQQELESMVQSSEAATSQLQERNSQLQEQNRQLREQNTRARAELEESNARADRASAEAEGLRGEAKSKSTEIAGLRRDAKMASTETASLRHDAKTASAEIASLKRKAETAKAESASLRREATTAVEEAASALAQTRAEAEAATARAEAAEKLGVQQREAVAQAEDAARKATKALKAEAAKAAKAAAAAKSENSLRRRSDVLSLAASLEALAAGGSAARTTDTSSQPTTGKKRGRGSATPGIGPRTTAVEPTDEATAPAGAQCRRGGGTTGGVGGYVELPELTKGFCGFLAAYTAQGLPLDALVGLIQTTPSAGGRGGVDNSDGVERGDMPPPPRVTATERAKKKSREATAVKLGKPTALVLPPPAAATATPAPAPDGDSLSAAPADAAAAMTTPPESVVPTARPTTTRREMLNARRAEKEREAREKERIQEEKERERAERQREARKKRKQEAALQKAAEAAARQQADEAELPNAASVHAVAAAAATTDLDEVGGAVVEEVPMPAGDIDDGFFCADVGGVGGSNSVGLIVGGGGGSGGGDGYGMVGAWSHQADGSIAAVGSGSGAALDSGPGEKKKRGKGRSRKPEAVVEPLNMGARSVEGGESGDEGSGKESKKKKRRRSMRLVKAPVKFGDEEPGAGGPLSPEPKLDQSKGLAPKLEPTLAGTAASGQGSESSGRDSCSVDNASVSHVPFSEGGTAAAAKVATSAAIIPAAASQATSDFLVAAAAAAAEGAATTSPTDSISATATAAKMAVDDLFDTAVLQLSAATPPSQQAAATKTAVSGGGREKARGGCAGEGVPTGGERASKAKPNAREAEVAVTEAVVAERLLPYGAEVTDGVTAKDIFEAASSRSWLGDGGGADGGPRGALTGVLATARVLMQKASGPGRASSLQSAVPPEAMRQFESFLTAIVATEACAMKHELRAGTEAGETVPPSAGAGVAAAAAAAAAKAAGGKKKKGVRFCAFDLSTVDMPTDAIEDSDAAAKEVAQCLARVVASSKLLQEGMPKRASGAGGAGKAAAVADGGIGGGLASVVKAFMRGLKTVAGVAEPDSCPLVASARGACRELGTEISTEVVKRAAALLLESFEALEGGAEVAATRCPLRQRLAIMLSALIRFNLRTLLNPPPHKSLSSLHIADSTDKPRKVHEVILLVSEESKPASKKDAFDPTRDGAASAVLSRALRRLYEFSDAVEVMSRAEAFVADMKGKNRDLYGDEEKASRARLHSQSTVDIVAAIRARNFVLELLEFPGVELAVSQARGWGELERLSTELRKAD</sequence>
<organism evidence="2 3">
    <name type="scientific">Ectocarpus siliculosus</name>
    <name type="common">Brown alga</name>
    <name type="synonym">Conferva siliculosa</name>
    <dbReference type="NCBI Taxonomy" id="2880"/>
    <lineage>
        <taxon>Eukaryota</taxon>
        <taxon>Sar</taxon>
        <taxon>Stramenopiles</taxon>
        <taxon>Ochrophyta</taxon>
        <taxon>PX clade</taxon>
        <taxon>Phaeophyceae</taxon>
        <taxon>Ectocarpales</taxon>
        <taxon>Ectocarpaceae</taxon>
        <taxon>Ectocarpus</taxon>
    </lineage>
</organism>
<protein>
    <submittedName>
        <fullName evidence="2">Uncharacterized protein</fullName>
    </submittedName>
</protein>
<dbReference type="PANTHER" id="PTHR23159:SF31">
    <property type="entry name" value="CENTROSOME-ASSOCIATED PROTEIN CEP250 ISOFORM X1"/>
    <property type="match status" value="1"/>
</dbReference>
<feature type="compositionally biased region" description="Basic residues" evidence="1">
    <location>
        <begin position="673"/>
        <end position="683"/>
    </location>
</feature>
<dbReference type="EMBL" id="FN649742">
    <property type="protein sequence ID" value="CBJ28034.1"/>
    <property type="molecule type" value="Genomic_DNA"/>
</dbReference>
<feature type="compositionally biased region" description="Basic and acidic residues" evidence="1">
    <location>
        <begin position="468"/>
        <end position="503"/>
    </location>
</feature>
<dbReference type="OrthoDB" id="10547716at2759"/>
<evidence type="ECO:0000313" key="2">
    <source>
        <dbReference type="EMBL" id="CBJ28034.1"/>
    </source>
</evidence>
<feature type="region of interest" description="Disordered" evidence="1">
    <location>
        <begin position="827"/>
        <end position="873"/>
    </location>
</feature>
<feature type="compositionally biased region" description="Basic and acidic residues" evidence="1">
    <location>
        <begin position="166"/>
        <end position="182"/>
    </location>
</feature>
<feature type="compositionally biased region" description="Low complexity" evidence="1">
    <location>
        <begin position="78"/>
        <end position="91"/>
    </location>
</feature>
<feature type="compositionally biased region" description="Low complexity" evidence="1">
    <location>
        <begin position="827"/>
        <end position="837"/>
    </location>
</feature>
<dbReference type="EMBL" id="FN649127">
    <property type="protein sequence ID" value="CBJ28034.1"/>
    <property type="molecule type" value="Genomic_DNA"/>
</dbReference>
<dbReference type="InParanoid" id="D7G8I9"/>
<feature type="region of interest" description="Disordered" evidence="1">
    <location>
        <begin position="372"/>
        <end position="531"/>
    </location>
</feature>
<feature type="region of interest" description="Disordered" evidence="1">
    <location>
        <begin position="273"/>
        <end position="329"/>
    </location>
</feature>
<feature type="compositionally biased region" description="Gly residues" evidence="1">
    <location>
        <begin position="34"/>
        <end position="47"/>
    </location>
</feature>
<accession>D7G8I9</accession>
<evidence type="ECO:0000256" key="1">
    <source>
        <dbReference type="SAM" id="MobiDB-lite"/>
    </source>
</evidence>
<reference evidence="2 3" key="1">
    <citation type="journal article" date="2010" name="Nature">
        <title>The Ectocarpus genome and the independent evolution of multicellularity in brown algae.</title>
        <authorList>
            <person name="Cock J.M."/>
            <person name="Sterck L."/>
            <person name="Rouze P."/>
            <person name="Scornet D."/>
            <person name="Allen A.E."/>
            <person name="Amoutzias G."/>
            <person name="Anthouard V."/>
            <person name="Artiguenave F."/>
            <person name="Aury J.M."/>
            <person name="Badger J.H."/>
            <person name="Beszteri B."/>
            <person name="Billiau K."/>
            <person name="Bonnet E."/>
            <person name="Bothwell J.H."/>
            <person name="Bowler C."/>
            <person name="Boyen C."/>
            <person name="Brownlee C."/>
            <person name="Carrano C.J."/>
            <person name="Charrier B."/>
            <person name="Cho G.Y."/>
            <person name="Coelho S.M."/>
            <person name="Collen J."/>
            <person name="Corre E."/>
            <person name="Da Silva C."/>
            <person name="Delage L."/>
            <person name="Delaroque N."/>
            <person name="Dittami S.M."/>
            <person name="Doulbeau S."/>
            <person name="Elias M."/>
            <person name="Farnham G."/>
            <person name="Gachon C.M."/>
            <person name="Gschloessl B."/>
            <person name="Heesch S."/>
            <person name="Jabbari K."/>
            <person name="Jubin C."/>
            <person name="Kawai H."/>
            <person name="Kimura K."/>
            <person name="Kloareg B."/>
            <person name="Kupper F.C."/>
            <person name="Lang D."/>
            <person name="Le Bail A."/>
            <person name="Leblanc C."/>
            <person name="Lerouge P."/>
            <person name="Lohr M."/>
            <person name="Lopez P.J."/>
            <person name="Martens C."/>
            <person name="Maumus F."/>
            <person name="Michel G."/>
            <person name="Miranda-Saavedra D."/>
            <person name="Morales J."/>
            <person name="Moreau H."/>
            <person name="Motomura T."/>
            <person name="Nagasato C."/>
            <person name="Napoli C.A."/>
            <person name="Nelson D.R."/>
            <person name="Nyvall-Collen P."/>
            <person name="Peters A.F."/>
            <person name="Pommier C."/>
            <person name="Potin P."/>
            <person name="Poulain J."/>
            <person name="Quesneville H."/>
            <person name="Read B."/>
            <person name="Rensing S.A."/>
            <person name="Ritter A."/>
            <person name="Rousvoal S."/>
            <person name="Samanta M."/>
            <person name="Samson G."/>
            <person name="Schroeder D.C."/>
            <person name="Segurens B."/>
            <person name="Strittmatter M."/>
            <person name="Tonon T."/>
            <person name="Tregear J.W."/>
            <person name="Valentin K."/>
            <person name="von Dassow P."/>
            <person name="Yamagishi T."/>
            <person name="Van de Peer Y."/>
            <person name="Wincker P."/>
        </authorList>
    </citation>
    <scope>NUCLEOTIDE SEQUENCE [LARGE SCALE GENOMIC DNA]</scope>
    <source>
        <strain evidence="3">Ec32 / CCAP1310/4</strain>
    </source>
</reference>
<feature type="region of interest" description="Disordered" evidence="1">
    <location>
        <begin position="1"/>
        <end position="182"/>
    </location>
</feature>
<gene>
    <name evidence="2" type="ORF">Esi_0089_0094</name>
</gene>
<feature type="compositionally biased region" description="Low complexity" evidence="1">
    <location>
        <begin position="417"/>
        <end position="451"/>
    </location>
</feature>
<feature type="compositionally biased region" description="Polar residues" evidence="1">
    <location>
        <begin position="1"/>
        <end position="13"/>
    </location>
</feature>
<feature type="compositionally biased region" description="Polar residues" evidence="1">
    <location>
        <begin position="279"/>
        <end position="289"/>
    </location>
</feature>
<evidence type="ECO:0000313" key="3">
    <source>
        <dbReference type="Proteomes" id="UP000002630"/>
    </source>
</evidence>
<proteinExistence type="predicted"/>
<name>D7G8I9_ECTSI</name>
<feature type="compositionally biased region" description="Polar residues" evidence="1">
    <location>
        <begin position="727"/>
        <end position="743"/>
    </location>
</feature>
<feature type="region of interest" description="Disordered" evidence="1">
    <location>
        <begin position="619"/>
        <end position="743"/>
    </location>
</feature>
<dbReference type="PANTHER" id="PTHR23159">
    <property type="entry name" value="CENTROSOMAL PROTEIN 2"/>
    <property type="match status" value="1"/>
</dbReference>
<dbReference type="Proteomes" id="UP000002630">
    <property type="component" value="Linkage Group LG17"/>
</dbReference>
<feature type="compositionally biased region" description="Polar residues" evidence="1">
    <location>
        <begin position="48"/>
        <end position="57"/>
    </location>
</feature>